<name>A0A5C6V4I5_9FLAO</name>
<comment type="similarity">
    <text evidence="13">Belongs to the LpxK family.</text>
</comment>
<keyword evidence="10 13" id="KW-0067">ATP-binding</keyword>
<dbReference type="PANTHER" id="PTHR42724">
    <property type="entry name" value="TETRAACYLDISACCHARIDE 4'-KINASE"/>
    <property type="match status" value="1"/>
</dbReference>
<evidence type="ECO:0000256" key="5">
    <source>
        <dbReference type="ARBA" id="ARBA00022516"/>
    </source>
</evidence>
<dbReference type="RefSeq" id="WP_147014807.1">
    <property type="nucleotide sequence ID" value="NZ_VORB01000007.1"/>
</dbReference>
<dbReference type="PANTHER" id="PTHR42724:SF1">
    <property type="entry name" value="TETRAACYLDISACCHARIDE 4'-KINASE, MITOCHONDRIAL-RELATED"/>
    <property type="match status" value="1"/>
</dbReference>
<comment type="catalytic activity">
    <reaction evidence="13">
        <text>a lipid A disaccharide + ATP = a lipid IVA + ADP + H(+)</text>
        <dbReference type="Rhea" id="RHEA:67840"/>
        <dbReference type="ChEBI" id="CHEBI:15378"/>
        <dbReference type="ChEBI" id="CHEBI:30616"/>
        <dbReference type="ChEBI" id="CHEBI:176343"/>
        <dbReference type="ChEBI" id="CHEBI:176425"/>
        <dbReference type="ChEBI" id="CHEBI:456216"/>
        <dbReference type="EC" id="2.7.1.130"/>
    </reaction>
</comment>
<keyword evidence="11 13" id="KW-0443">Lipid metabolism</keyword>
<dbReference type="HAMAP" id="MF_00409">
    <property type="entry name" value="LpxK"/>
    <property type="match status" value="1"/>
</dbReference>
<keyword evidence="5 13" id="KW-0444">Lipid biosynthesis</keyword>
<evidence type="ECO:0000256" key="12">
    <source>
        <dbReference type="ARBA" id="ARBA00029757"/>
    </source>
</evidence>
<accession>A0A5C6V4I5</accession>
<gene>
    <name evidence="13 14" type="primary">lpxK</name>
    <name evidence="14" type="ORF">FRX97_08630</name>
</gene>
<dbReference type="Proteomes" id="UP000321168">
    <property type="component" value="Unassembled WGS sequence"/>
</dbReference>
<evidence type="ECO:0000256" key="13">
    <source>
        <dbReference type="HAMAP-Rule" id="MF_00409"/>
    </source>
</evidence>
<dbReference type="GO" id="GO:0005524">
    <property type="term" value="F:ATP binding"/>
    <property type="evidence" value="ECO:0007669"/>
    <property type="project" value="UniProtKB-UniRule"/>
</dbReference>
<evidence type="ECO:0000256" key="9">
    <source>
        <dbReference type="ARBA" id="ARBA00022777"/>
    </source>
</evidence>
<dbReference type="Pfam" id="PF02606">
    <property type="entry name" value="LpxK"/>
    <property type="match status" value="1"/>
</dbReference>
<comment type="function">
    <text evidence="1 13">Transfers the gamma-phosphate of ATP to the 4'-position of a tetraacyldisaccharide 1-phosphate intermediate (termed DS-1-P) to form tetraacyldisaccharide 1,4'-bis-phosphate (lipid IVA).</text>
</comment>
<dbReference type="AlphaFoldDB" id="A0A5C6V4I5"/>
<evidence type="ECO:0000256" key="8">
    <source>
        <dbReference type="ARBA" id="ARBA00022741"/>
    </source>
</evidence>
<dbReference type="GO" id="GO:0009245">
    <property type="term" value="P:lipid A biosynthetic process"/>
    <property type="evidence" value="ECO:0007669"/>
    <property type="project" value="UniProtKB-UniRule"/>
</dbReference>
<evidence type="ECO:0000256" key="2">
    <source>
        <dbReference type="ARBA" id="ARBA00004870"/>
    </source>
</evidence>
<dbReference type="SUPFAM" id="SSF52540">
    <property type="entry name" value="P-loop containing nucleoside triphosphate hydrolases"/>
    <property type="match status" value="1"/>
</dbReference>
<evidence type="ECO:0000313" key="14">
    <source>
        <dbReference type="EMBL" id="TXC78385.1"/>
    </source>
</evidence>
<dbReference type="GO" id="GO:0009244">
    <property type="term" value="P:lipopolysaccharide core region biosynthetic process"/>
    <property type="evidence" value="ECO:0007669"/>
    <property type="project" value="TreeGrafter"/>
</dbReference>
<sequence length="355" mass="40516">MKLMGFAAAPLSWMYGGVLNIRHFLYDIGFYRSYAHERAFIICVGNLNLGGTGKTPTTEMLIQRLSRKYTVGVLSRGYGRSTKGFLIVDKHGDPNKYGDEPVQMAQKNTDIPFAVCENRWVGVNKFLEFRPDLQVIILDDAFQHRRLKADINVLLTPFNKPFFRDHLVPSGGLRDLKRAAVRADYLMITKSPSQVSHETKKVFQRESGFTLEKTLFFAHLEYGLLKNPLTGEEVNAQHIDQALLVTGIANPKPISNFLSGAISNLKAVNFRDHYRYSPKDIKSIQQIFNNFAKTPDRVIITTEKDYVKLVQLKDYWPKDWTILVAPIQMEVNDNLGDRFIKKLSESINQKLGKND</sequence>
<evidence type="ECO:0000256" key="4">
    <source>
        <dbReference type="ARBA" id="ARBA00016436"/>
    </source>
</evidence>
<organism evidence="14 15">
    <name type="scientific">Luteibaculum oceani</name>
    <dbReference type="NCBI Taxonomy" id="1294296"/>
    <lineage>
        <taxon>Bacteria</taxon>
        <taxon>Pseudomonadati</taxon>
        <taxon>Bacteroidota</taxon>
        <taxon>Flavobacteriia</taxon>
        <taxon>Flavobacteriales</taxon>
        <taxon>Luteibaculaceae</taxon>
        <taxon>Luteibaculum</taxon>
    </lineage>
</organism>
<protein>
    <recommendedName>
        <fullName evidence="4 13">Tetraacyldisaccharide 4'-kinase</fullName>
        <ecNumber evidence="3 13">2.7.1.130</ecNumber>
    </recommendedName>
    <alternativeName>
        <fullName evidence="12 13">Lipid A 4'-kinase</fullName>
    </alternativeName>
</protein>
<dbReference type="EC" id="2.7.1.130" evidence="3 13"/>
<evidence type="ECO:0000256" key="7">
    <source>
        <dbReference type="ARBA" id="ARBA00022679"/>
    </source>
</evidence>
<dbReference type="UniPathway" id="UPA00359">
    <property type="reaction ID" value="UER00482"/>
</dbReference>
<evidence type="ECO:0000256" key="6">
    <source>
        <dbReference type="ARBA" id="ARBA00022556"/>
    </source>
</evidence>
<dbReference type="GO" id="GO:0009029">
    <property type="term" value="F:lipid-A 4'-kinase activity"/>
    <property type="evidence" value="ECO:0007669"/>
    <property type="project" value="UniProtKB-UniRule"/>
</dbReference>
<comment type="pathway">
    <text evidence="2 13">Glycolipid biosynthesis; lipid IV(A) biosynthesis; lipid IV(A) from (3R)-3-hydroxytetradecanoyl-[acyl-carrier-protein] and UDP-N-acetyl-alpha-D-glucosamine: step 6/6.</text>
</comment>
<dbReference type="NCBIfam" id="TIGR00682">
    <property type="entry name" value="lpxK"/>
    <property type="match status" value="1"/>
</dbReference>
<reference evidence="14 15" key="1">
    <citation type="submission" date="2019-08" db="EMBL/GenBank/DDBJ databases">
        <title>Genome of Luteibaculum oceani JCM 18817.</title>
        <authorList>
            <person name="Bowman J.P."/>
        </authorList>
    </citation>
    <scope>NUCLEOTIDE SEQUENCE [LARGE SCALE GENOMIC DNA]</scope>
    <source>
        <strain evidence="14 15">JCM 18817</strain>
    </source>
</reference>
<proteinExistence type="inferred from homology"/>
<comment type="caution">
    <text evidence="14">The sequence shown here is derived from an EMBL/GenBank/DDBJ whole genome shotgun (WGS) entry which is preliminary data.</text>
</comment>
<evidence type="ECO:0000256" key="1">
    <source>
        <dbReference type="ARBA" id="ARBA00002274"/>
    </source>
</evidence>
<keyword evidence="9 13" id="KW-0418">Kinase</keyword>
<keyword evidence="6 13" id="KW-0441">Lipid A biosynthesis</keyword>
<dbReference type="EMBL" id="VORB01000007">
    <property type="protein sequence ID" value="TXC78385.1"/>
    <property type="molecule type" value="Genomic_DNA"/>
</dbReference>
<dbReference type="GO" id="GO:0005886">
    <property type="term" value="C:plasma membrane"/>
    <property type="evidence" value="ECO:0007669"/>
    <property type="project" value="TreeGrafter"/>
</dbReference>
<evidence type="ECO:0000256" key="10">
    <source>
        <dbReference type="ARBA" id="ARBA00022840"/>
    </source>
</evidence>
<feature type="binding site" evidence="13">
    <location>
        <begin position="48"/>
        <end position="55"/>
    </location>
    <ligand>
        <name>ATP</name>
        <dbReference type="ChEBI" id="CHEBI:30616"/>
    </ligand>
</feature>
<dbReference type="OrthoDB" id="9766423at2"/>
<evidence type="ECO:0000256" key="3">
    <source>
        <dbReference type="ARBA" id="ARBA00012071"/>
    </source>
</evidence>
<keyword evidence="8 13" id="KW-0547">Nucleotide-binding</keyword>
<evidence type="ECO:0000256" key="11">
    <source>
        <dbReference type="ARBA" id="ARBA00023098"/>
    </source>
</evidence>
<keyword evidence="15" id="KW-1185">Reference proteome</keyword>
<dbReference type="InterPro" id="IPR027417">
    <property type="entry name" value="P-loop_NTPase"/>
</dbReference>
<evidence type="ECO:0000313" key="15">
    <source>
        <dbReference type="Proteomes" id="UP000321168"/>
    </source>
</evidence>
<dbReference type="InterPro" id="IPR003758">
    <property type="entry name" value="LpxK"/>
</dbReference>
<keyword evidence="7 13" id="KW-0808">Transferase</keyword>